<dbReference type="AlphaFoldDB" id="A0A1I7BP69"/>
<dbReference type="EMBL" id="FPAS01000006">
    <property type="protein sequence ID" value="SFT89000.1"/>
    <property type="molecule type" value="Genomic_DNA"/>
</dbReference>
<dbReference type="RefSeq" id="WP_090252585.1">
    <property type="nucleotide sequence ID" value="NZ_FPAS01000006.1"/>
</dbReference>
<organism evidence="1 2">
    <name type="scientific">Lishizhenia tianjinensis</name>
    <dbReference type="NCBI Taxonomy" id="477690"/>
    <lineage>
        <taxon>Bacteria</taxon>
        <taxon>Pseudomonadati</taxon>
        <taxon>Bacteroidota</taxon>
        <taxon>Flavobacteriia</taxon>
        <taxon>Flavobacteriales</taxon>
        <taxon>Crocinitomicaceae</taxon>
        <taxon>Lishizhenia</taxon>
    </lineage>
</organism>
<gene>
    <name evidence="1" type="ORF">SAMN05216474_2962</name>
</gene>
<dbReference type="PROSITE" id="PS51257">
    <property type="entry name" value="PROKAR_LIPOPROTEIN"/>
    <property type="match status" value="1"/>
</dbReference>
<dbReference type="OrthoDB" id="1488726at2"/>
<protein>
    <submittedName>
        <fullName evidence="1">Uncharacterized protein</fullName>
    </submittedName>
</protein>
<accession>A0A1I7BP69</accession>
<evidence type="ECO:0000313" key="2">
    <source>
        <dbReference type="Proteomes" id="UP000236454"/>
    </source>
</evidence>
<sequence>MNKYILPLAFSTLLLFACTREQEPEINEASETVIAQELSFTELKIEDIPSENFEFLSEEGAELTLENGGRIRVLPNSLVNEKGEVIQGKVTLSFKEYHSLVDIIASGLPMRYDSAGVEYDFQSAGMFNIDATQNNLPVHIKEGEDVVVDLANYQDTKCYNFYALNEETENWEYLKTDSSQLQPKEEELFLDVNDELRYEHLESLKGEVVIAWKVLDDRENADLEKLSPQFVKEIEGEYVMSCIGGGRMYELTVDPVLLTEMEVEEGMNTNMLYAYRSKTKSFRRASINSFGYYNWDKIMKVPEYFATVSTLAFPSLMPSDYRVKLLVYERNGVFERTPSIRTQLPLYLDSKMLLMAISKYGDVSIIGAKDIAAFAKGELEYLPPFTPLKGKFKTNEELEAIMQDYI</sequence>
<dbReference type="STRING" id="477690.SAMN05216474_2962"/>
<evidence type="ECO:0000313" key="1">
    <source>
        <dbReference type="EMBL" id="SFT89000.1"/>
    </source>
</evidence>
<proteinExistence type="predicted"/>
<name>A0A1I7BP69_9FLAO</name>
<dbReference type="Proteomes" id="UP000236454">
    <property type="component" value="Unassembled WGS sequence"/>
</dbReference>
<reference evidence="1 2" key="1">
    <citation type="submission" date="2016-10" db="EMBL/GenBank/DDBJ databases">
        <authorList>
            <person name="de Groot N.N."/>
        </authorList>
    </citation>
    <scope>NUCLEOTIDE SEQUENCE [LARGE SCALE GENOMIC DNA]</scope>
    <source>
        <strain evidence="1 2">CGMCC 1.7005</strain>
    </source>
</reference>
<keyword evidence="2" id="KW-1185">Reference proteome</keyword>